<dbReference type="SMART" id="SM01207">
    <property type="entry name" value="G3P_acyltransf"/>
    <property type="match status" value="1"/>
</dbReference>
<evidence type="ECO:0000256" key="8">
    <source>
        <dbReference type="ARBA" id="ARBA00023209"/>
    </source>
</evidence>
<sequence>MNPIVLSLAATVVAYLLGSLSFAVIVSRAMGLSDPRTYGSKNPGATNVLRSGSKLAAVVTLLFDAFKGWLPVVLVRWYGADYGLHEGTQALVGLAAFAGHLWPVFFRFEGGKGVATALGVLLGVSGWLGLATLATWVIIAAFFRYSSLASLVSAAFAPFFYLLAGGVAWHVDAGVGVAIAVMAGLLAWRHKLNIQRLIQGKESRLGSKGGQAAAPPAGAAAGARARRKKSRK</sequence>
<keyword evidence="3 10" id="KW-0808">Transferase</keyword>
<keyword evidence="8 10" id="KW-0594">Phospholipid biosynthesis</keyword>
<comment type="pathway">
    <text evidence="10">Lipid metabolism; phospholipid metabolism.</text>
</comment>
<comment type="catalytic activity">
    <reaction evidence="10">
        <text>an acyl phosphate + sn-glycerol 3-phosphate = a 1-acyl-sn-glycero-3-phosphate + phosphate</text>
        <dbReference type="Rhea" id="RHEA:34075"/>
        <dbReference type="ChEBI" id="CHEBI:43474"/>
        <dbReference type="ChEBI" id="CHEBI:57597"/>
        <dbReference type="ChEBI" id="CHEBI:57970"/>
        <dbReference type="ChEBI" id="CHEBI:59918"/>
        <dbReference type="EC" id="2.3.1.275"/>
    </reaction>
</comment>
<evidence type="ECO:0000256" key="4">
    <source>
        <dbReference type="ARBA" id="ARBA00022692"/>
    </source>
</evidence>
<protein>
    <recommendedName>
        <fullName evidence="10">Glycerol-3-phosphate acyltransferase</fullName>
    </recommendedName>
    <alternativeName>
        <fullName evidence="10">Acyl-PO4 G3P acyltransferase</fullName>
    </alternativeName>
    <alternativeName>
        <fullName evidence="10">Acyl-phosphate--glycerol-3-phosphate acyltransferase</fullName>
    </alternativeName>
    <alternativeName>
        <fullName evidence="10">G3P acyltransferase</fullName>
        <shortName evidence="10">GPAT</shortName>
        <ecNumber evidence="10">2.3.1.275</ecNumber>
    </alternativeName>
    <alternativeName>
        <fullName evidence="10">Lysophosphatidic acid synthase</fullName>
        <shortName evidence="10">LPA synthase</shortName>
    </alternativeName>
</protein>
<dbReference type="PANTHER" id="PTHR30309">
    <property type="entry name" value="INNER MEMBRANE PROTEIN YGIH"/>
    <property type="match status" value="1"/>
</dbReference>
<evidence type="ECO:0000256" key="6">
    <source>
        <dbReference type="ARBA" id="ARBA00023098"/>
    </source>
</evidence>
<feature type="transmembrane region" description="Helical" evidence="10">
    <location>
        <begin position="114"/>
        <end position="138"/>
    </location>
</feature>
<dbReference type="EC" id="2.3.1.275" evidence="10"/>
<keyword evidence="1 10" id="KW-1003">Cell membrane</keyword>
<evidence type="ECO:0000256" key="5">
    <source>
        <dbReference type="ARBA" id="ARBA00022989"/>
    </source>
</evidence>
<comment type="subunit">
    <text evidence="10">Probably interacts with PlsX.</text>
</comment>
<feature type="transmembrane region" description="Helical" evidence="10">
    <location>
        <begin position="90"/>
        <end position="108"/>
    </location>
</feature>
<evidence type="ECO:0000313" key="12">
    <source>
        <dbReference type="EMBL" id="GAA4002513.1"/>
    </source>
</evidence>
<name>A0ABP7RUU4_9BURK</name>
<evidence type="ECO:0000256" key="1">
    <source>
        <dbReference type="ARBA" id="ARBA00022475"/>
    </source>
</evidence>
<feature type="transmembrane region" description="Helical" evidence="10">
    <location>
        <begin position="55"/>
        <end position="78"/>
    </location>
</feature>
<evidence type="ECO:0000256" key="9">
    <source>
        <dbReference type="ARBA" id="ARBA00023264"/>
    </source>
</evidence>
<reference evidence="13" key="1">
    <citation type="journal article" date="2019" name="Int. J. Syst. Evol. Microbiol.">
        <title>The Global Catalogue of Microorganisms (GCM) 10K type strain sequencing project: providing services to taxonomists for standard genome sequencing and annotation.</title>
        <authorList>
            <consortium name="The Broad Institute Genomics Platform"/>
            <consortium name="The Broad Institute Genome Sequencing Center for Infectious Disease"/>
            <person name="Wu L."/>
            <person name="Ma J."/>
        </authorList>
    </citation>
    <scope>NUCLEOTIDE SEQUENCE [LARGE SCALE GENOMIC DNA]</scope>
    <source>
        <strain evidence="13">JCM 17561</strain>
    </source>
</reference>
<dbReference type="InterPro" id="IPR003811">
    <property type="entry name" value="G3P_acylTferase_PlsY"/>
</dbReference>
<dbReference type="PANTHER" id="PTHR30309:SF0">
    <property type="entry name" value="GLYCEROL-3-PHOSPHATE ACYLTRANSFERASE-RELATED"/>
    <property type="match status" value="1"/>
</dbReference>
<keyword evidence="7 10" id="KW-0472">Membrane</keyword>
<feature type="region of interest" description="Disordered" evidence="11">
    <location>
        <begin position="205"/>
        <end position="232"/>
    </location>
</feature>
<keyword evidence="2 10" id="KW-0444">Lipid biosynthesis</keyword>
<evidence type="ECO:0000256" key="2">
    <source>
        <dbReference type="ARBA" id="ARBA00022516"/>
    </source>
</evidence>
<keyword evidence="6 10" id="KW-0443">Lipid metabolism</keyword>
<keyword evidence="13" id="KW-1185">Reference proteome</keyword>
<dbReference type="Proteomes" id="UP001501627">
    <property type="component" value="Unassembled WGS sequence"/>
</dbReference>
<accession>A0ABP7RUU4</accession>
<dbReference type="RefSeq" id="WP_103044687.1">
    <property type="nucleotide sequence ID" value="NZ_BAABBP010000031.1"/>
</dbReference>
<dbReference type="HAMAP" id="MF_01043">
    <property type="entry name" value="PlsY"/>
    <property type="match status" value="1"/>
</dbReference>
<dbReference type="Pfam" id="PF02660">
    <property type="entry name" value="G3P_acyltransf"/>
    <property type="match status" value="1"/>
</dbReference>
<comment type="function">
    <text evidence="10">Catalyzes the transfer of an acyl group from acyl-phosphate (acyl-PO(4)) to glycerol-3-phosphate (G3P) to form lysophosphatidic acid (LPA). This enzyme utilizes acyl-phosphate as fatty acyl donor, but not acyl-CoA or acyl-ACP.</text>
</comment>
<keyword evidence="9 10" id="KW-1208">Phospholipid metabolism</keyword>
<gene>
    <name evidence="10 12" type="primary">plsY</name>
    <name evidence="12" type="ORF">GCM10022279_28030</name>
</gene>
<evidence type="ECO:0000256" key="10">
    <source>
        <dbReference type="HAMAP-Rule" id="MF_01043"/>
    </source>
</evidence>
<comment type="subcellular location">
    <subcellularLocation>
        <location evidence="10">Cell membrane</location>
        <topology evidence="10">Multi-pass membrane protein</topology>
    </subcellularLocation>
</comment>
<proteinExistence type="inferred from homology"/>
<evidence type="ECO:0000256" key="11">
    <source>
        <dbReference type="SAM" id="MobiDB-lite"/>
    </source>
</evidence>
<dbReference type="EMBL" id="BAABBP010000031">
    <property type="protein sequence ID" value="GAA4002513.1"/>
    <property type="molecule type" value="Genomic_DNA"/>
</dbReference>
<evidence type="ECO:0000256" key="7">
    <source>
        <dbReference type="ARBA" id="ARBA00023136"/>
    </source>
</evidence>
<organism evidence="12 13">
    <name type="scientific">Comamonas faecalis</name>
    <dbReference type="NCBI Taxonomy" id="1387849"/>
    <lineage>
        <taxon>Bacteria</taxon>
        <taxon>Pseudomonadati</taxon>
        <taxon>Pseudomonadota</taxon>
        <taxon>Betaproteobacteria</taxon>
        <taxon>Burkholderiales</taxon>
        <taxon>Comamonadaceae</taxon>
        <taxon>Comamonas</taxon>
    </lineage>
</organism>
<dbReference type="NCBIfam" id="TIGR00023">
    <property type="entry name" value="glycerol-3-phosphate 1-O-acyltransferase PlsY"/>
    <property type="match status" value="1"/>
</dbReference>
<feature type="compositionally biased region" description="Low complexity" evidence="11">
    <location>
        <begin position="210"/>
        <end position="223"/>
    </location>
</feature>
<evidence type="ECO:0000313" key="13">
    <source>
        <dbReference type="Proteomes" id="UP001501627"/>
    </source>
</evidence>
<feature type="transmembrane region" description="Helical" evidence="10">
    <location>
        <begin position="169"/>
        <end position="188"/>
    </location>
</feature>
<comment type="similarity">
    <text evidence="10">Belongs to the PlsY family.</text>
</comment>
<evidence type="ECO:0000256" key="3">
    <source>
        <dbReference type="ARBA" id="ARBA00022679"/>
    </source>
</evidence>
<keyword evidence="5 10" id="KW-1133">Transmembrane helix</keyword>
<comment type="caution">
    <text evidence="12">The sequence shown here is derived from an EMBL/GenBank/DDBJ whole genome shotgun (WGS) entry which is preliminary data.</text>
</comment>
<keyword evidence="4 10" id="KW-0812">Transmembrane</keyword>